<dbReference type="EMBL" id="UINC01022231">
    <property type="protein sequence ID" value="SVA91428.1"/>
    <property type="molecule type" value="Genomic_DNA"/>
</dbReference>
<name>A0A381ZQ49_9ZZZZ</name>
<reference evidence="1" key="1">
    <citation type="submission" date="2018-05" db="EMBL/GenBank/DDBJ databases">
        <authorList>
            <person name="Lanie J.A."/>
            <person name="Ng W.-L."/>
            <person name="Kazmierczak K.M."/>
            <person name="Andrzejewski T.M."/>
            <person name="Davidsen T.M."/>
            <person name="Wayne K.J."/>
            <person name="Tettelin H."/>
            <person name="Glass J.I."/>
            <person name="Rusch D."/>
            <person name="Podicherti R."/>
            <person name="Tsui H.-C.T."/>
            <person name="Winkler M.E."/>
        </authorList>
    </citation>
    <scope>NUCLEOTIDE SEQUENCE</scope>
</reference>
<proteinExistence type="predicted"/>
<gene>
    <name evidence="1" type="ORF">METZ01_LOCUS144282</name>
</gene>
<accession>A0A381ZQ49</accession>
<sequence length="385" mass="42446">HVCIDDLVQTNDSAGARIANDMKMPTPDVVWSQTGRHEGELNWKDGKLHLSEKPIRWEDVRSISRQSQVGRSSPGQAVQFLNGETWQAEILTMTKGKLTLKGETYGQRTVELSSVRSLEFSPSSELAVKSRPGILYRSSGRPVPGKLIWIKKEDVAIDCPLGIVPLPRQGLVRYILPGTNAKKIVGAERSDEIGLRDGSILMGQVHVEGEQIILRHPTLEAISVPWENLRYLIRSSEEAQWLTDLDEPEVKSFGPLGSGIGAEHLDLRRSQASSLSMVRVTPQTVLRYNLESSASKPDRRLRAKLAMIPGSTGDAMLSFSVGGTEFFSKALSRRDDSIDLNLPLPAGKELAVKVDFGERLAYPCGIELHDAHLVGHNLPREATNP</sequence>
<evidence type="ECO:0000313" key="1">
    <source>
        <dbReference type="EMBL" id="SVA91428.1"/>
    </source>
</evidence>
<organism evidence="1">
    <name type="scientific">marine metagenome</name>
    <dbReference type="NCBI Taxonomy" id="408172"/>
    <lineage>
        <taxon>unclassified sequences</taxon>
        <taxon>metagenomes</taxon>
        <taxon>ecological metagenomes</taxon>
    </lineage>
</organism>
<evidence type="ECO:0008006" key="2">
    <source>
        <dbReference type="Google" id="ProtNLM"/>
    </source>
</evidence>
<feature type="non-terminal residue" evidence="1">
    <location>
        <position position="1"/>
    </location>
</feature>
<protein>
    <recommendedName>
        <fullName evidence="2">Glycosyl hydrolase family 98 putative carbohydrate-binding module domain-containing protein</fullName>
    </recommendedName>
</protein>
<dbReference type="AlphaFoldDB" id="A0A381ZQ49"/>